<dbReference type="OrthoDB" id="9812968at2"/>
<sequence>MRQARNYQAGLAAEASVLRWYLAAGYHLLAQRYRGTQGEIDLILQRGDEVIFVEVKKSRSFDAAALRLGPAQIARIMQTAGEFLGTQPRGQLTPTRFDVALVNSIGDVSILENVLTA</sequence>
<dbReference type="RefSeq" id="WP_071480893.1">
    <property type="nucleotide sequence ID" value="NZ_CP024899.1"/>
</dbReference>
<reference evidence="3 4" key="1">
    <citation type="submission" date="2017-11" db="EMBL/GenBank/DDBJ databases">
        <title>Revised Sequence and Annotation of the Rhodobaca barguzinensis strain alga05 Genome.</title>
        <authorList>
            <person name="Kopejtka K."/>
            <person name="Tomasch J.M."/>
            <person name="Bunk B."/>
            <person name="Koblizek M."/>
        </authorList>
    </citation>
    <scope>NUCLEOTIDE SEQUENCE [LARGE SCALE GENOMIC DNA]</scope>
    <source>
        <strain evidence="4">alga05</strain>
    </source>
</reference>
<dbReference type="Pfam" id="PF02021">
    <property type="entry name" value="UPF0102"/>
    <property type="match status" value="1"/>
</dbReference>
<keyword evidence="4" id="KW-1185">Reference proteome</keyword>
<evidence type="ECO:0000256" key="1">
    <source>
        <dbReference type="ARBA" id="ARBA00006738"/>
    </source>
</evidence>
<dbReference type="InterPro" id="IPR003509">
    <property type="entry name" value="UPF0102_YraN-like"/>
</dbReference>
<dbReference type="STRING" id="441209.GCA_001870665_02111"/>
<dbReference type="SUPFAM" id="SSF52980">
    <property type="entry name" value="Restriction endonuclease-like"/>
    <property type="match status" value="1"/>
</dbReference>
<protein>
    <recommendedName>
        <fullName evidence="2">UPF0102 protein BG454_11655</fullName>
    </recommendedName>
</protein>
<evidence type="ECO:0000256" key="2">
    <source>
        <dbReference type="HAMAP-Rule" id="MF_00048"/>
    </source>
</evidence>
<dbReference type="Proteomes" id="UP000228948">
    <property type="component" value="Chromosome"/>
</dbReference>
<dbReference type="HAMAP" id="MF_00048">
    <property type="entry name" value="UPF0102"/>
    <property type="match status" value="1"/>
</dbReference>
<proteinExistence type="inferred from homology"/>
<dbReference type="PANTHER" id="PTHR34039">
    <property type="entry name" value="UPF0102 PROTEIN YRAN"/>
    <property type="match status" value="1"/>
</dbReference>
<dbReference type="AlphaFoldDB" id="A0A2K8KAA7"/>
<dbReference type="KEGG" id="rbg:BG454_11655"/>
<organism evidence="3 4">
    <name type="scientific">Roseinatronobacter bogoriensis subsp. barguzinensis</name>
    <dbReference type="NCBI Taxonomy" id="441209"/>
    <lineage>
        <taxon>Bacteria</taxon>
        <taxon>Pseudomonadati</taxon>
        <taxon>Pseudomonadota</taxon>
        <taxon>Alphaproteobacteria</taxon>
        <taxon>Rhodobacterales</taxon>
        <taxon>Paracoccaceae</taxon>
        <taxon>Roseinatronobacter</taxon>
    </lineage>
</organism>
<dbReference type="PANTHER" id="PTHR34039:SF1">
    <property type="entry name" value="UPF0102 PROTEIN YRAN"/>
    <property type="match status" value="1"/>
</dbReference>
<evidence type="ECO:0000313" key="4">
    <source>
        <dbReference type="Proteomes" id="UP000228948"/>
    </source>
</evidence>
<dbReference type="Gene3D" id="3.40.1350.10">
    <property type="match status" value="1"/>
</dbReference>
<gene>
    <name evidence="3" type="ORF">BG454_11655</name>
</gene>
<evidence type="ECO:0000313" key="3">
    <source>
        <dbReference type="EMBL" id="ATX66389.1"/>
    </source>
</evidence>
<name>A0A2K8KAA7_9RHOB</name>
<dbReference type="EMBL" id="CP024899">
    <property type="protein sequence ID" value="ATX66389.1"/>
    <property type="molecule type" value="Genomic_DNA"/>
</dbReference>
<dbReference type="InterPro" id="IPR011856">
    <property type="entry name" value="tRNA_endonuc-like_dom_sf"/>
</dbReference>
<accession>A0A2K8KAA7</accession>
<dbReference type="InterPro" id="IPR011335">
    <property type="entry name" value="Restrct_endonuc-II-like"/>
</dbReference>
<comment type="similarity">
    <text evidence="1 2">Belongs to the UPF0102 family.</text>
</comment>
<dbReference type="GO" id="GO:0003676">
    <property type="term" value="F:nucleic acid binding"/>
    <property type="evidence" value="ECO:0007669"/>
    <property type="project" value="InterPro"/>
</dbReference>